<name>A0ABW5QBL1_9BACI</name>
<comment type="caution">
    <text evidence="2">The sequence shown here is derived from an EMBL/GenBank/DDBJ whole genome shotgun (WGS) entry which is preliminary data.</text>
</comment>
<evidence type="ECO:0000313" key="2">
    <source>
        <dbReference type="EMBL" id="MFD2639307.1"/>
    </source>
</evidence>
<keyword evidence="1" id="KW-0812">Transmembrane</keyword>
<keyword evidence="1" id="KW-0472">Membrane</keyword>
<gene>
    <name evidence="2" type="ORF">ACFSW4_10550</name>
</gene>
<proteinExistence type="predicted"/>
<reference evidence="3" key="1">
    <citation type="journal article" date="2019" name="Int. J. Syst. Evol. Microbiol.">
        <title>The Global Catalogue of Microorganisms (GCM) 10K type strain sequencing project: providing services to taxonomists for standard genome sequencing and annotation.</title>
        <authorList>
            <consortium name="The Broad Institute Genomics Platform"/>
            <consortium name="The Broad Institute Genome Sequencing Center for Infectious Disease"/>
            <person name="Wu L."/>
            <person name="Ma J."/>
        </authorList>
    </citation>
    <scope>NUCLEOTIDE SEQUENCE [LARGE SCALE GENOMIC DNA]</scope>
    <source>
        <strain evidence="3">TISTR 1571</strain>
    </source>
</reference>
<dbReference type="EMBL" id="JBHUMZ010000023">
    <property type="protein sequence ID" value="MFD2639307.1"/>
    <property type="molecule type" value="Genomic_DNA"/>
</dbReference>
<evidence type="ECO:0000256" key="1">
    <source>
        <dbReference type="SAM" id="Phobius"/>
    </source>
</evidence>
<sequence>MGEFLRKYKKTFMTIVIMLFVIISIIIYRVMTNSIFNYAEIEKKTIETILSQTAEYTEDERDLSKRLSKETSNQSWILSGNMKINEFSQTSMLLRGLLANSRVVIDSKHDPKNNEMSGEVKLQLQRTNLLKADVYQNALYSAVKLPFDSRPIGIKNDRFGEWMATQHDRDVMSELPRQVNQSFDLNLLDYAKIIRLLQDTDVTKKSNVSYKDGIYQKVTMNVSPSQTQDLIQLLIGELKKYNNSYSQKLIQYLNDLRFPEGFTYEAYYTEETVKYREVEGYYNYKGQQTDFNLDFETRIKGDEFQVEMDLEVDHEENPLNVHYQAIGQPKSENYKVSRMFVIDGQKNVDAQWETRYSDQEKKINFDLDIPFIFQRIEGNVDVKTNINNDEGVRSYNGQLFFNNVRATFELSREIEFTEQITINSMDPQDIRFVDQMTVPEYQEWYDMFERKAKSYINQIINQFNPF</sequence>
<keyword evidence="1" id="KW-1133">Transmembrane helix</keyword>
<dbReference type="Proteomes" id="UP001597452">
    <property type="component" value="Unassembled WGS sequence"/>
</dbReference>
<dbReference type="RefSeq" id="WP_377329165.1">
    <property type="nucleotide sequence ID" value="NZ_JBHUMZ010000023.1"/>
</dbReference>
<keyword evidence="3" id="KW-1185">Reference proteome</keyword>
<evidence type="ECO:0000313" key="3">
    <source>
        <dbReference type="Proteomes" id="UP001597452"/>
    </source>
</evidence>
<feature type="transmembrane region" description="Helical" evidence="1">
    <location>
        <begin position="12"/>
        <end position="31"/>
    </location>
</feature>
<protein>
    <submittedName>
        <fullName evidence="2">Uncharacterized protein</fullName>
    </submittedName>
</protein>
<accession>A0ABW5QBL1</accession>
<organism evidence="2 3">
    <name type="scientific">Piscibacillus salipiscarius</name>
    <dbReference type="NCBI Taxonomy" id="299480"/>
    <lineage>
        <taxon>Bacteria</taxon>
        <taxon>Bacillati</taxon>
        <taxon>Bacillota</taxon>
        <taxon>Bacilli</taxon>
        <taxon>Bacillales</taxon>
        <taxon>Bacillaceae</taxon>
        <taxon>Piscibacillus</taxon>
    </lineage>
</organism>